<dbReference type="EMBL" id="MCFL01000002">
    <property type="protein sequence ID" value="ORZ40969.1"/>
    <property type="molecule type" value="Genomic_DNA"/>
</dbReference>
<protein>
    <submittedName>
        <fullName evidence="2">Uncharacterized protein</fullName>
    </submittedName>
</protein>
<dbReference type="AlphaFoldDB" id="A0A1Y2I2K3"/>
<feature type="compositionally biased region" description="Polar residues" evidence="1">
    <location>
        <begin position="111"/>
        <end position="128"/>
    </location>
</feature>
<evidence type="ECO:0000256" key="1">
    <source>
        <dbReference type="SAM" id="MobiDB-lite"/>
    </source>
</evidence>
<accession>A0A1Y2I2K3</accession>
<evidence type="ECO:0000313" key="2">
    <source>
        <dbReference type="EMBL" id="ORZ40969.1"/>
    </source>
</evidence>
<organism evidence="2 3">
    <name type="scientific">Catenaria anguillulae PL171</name>
    <dbReference type="NCBI Taxonomy" id="765915"/>
    <lineage>
        <taxon>Eukaryota</taxon>
        <taxon>Fungi</taxon>
        <taxon>Fungi incertae sedis</taxon>
        <taxon>Blastocladiomycota</taxon>
        <taxon>Blastocladiomycetes</taxon>
        <taxon>Blastocladiales</taxon>
        <taxon>Catenariaceae</taxon>
        <taxon>Catenaria</taxon>
    </lineage>
</organism>
<dbReference type="Proteomes" id="UP000193411">
    <property type="component" value="Unassembled WGS sequence"/>
</dbReference>
<sequence>MPKDKPLTLEDLGNSSLSRISSAASYVPMSTIPARPISSSASLLVDPSYVGSVSTRKIQAVKRDHSQSFAATSSSAGGPLAPRPSTDFSLGQSPAKRAKVASFVPADPEVNDNTRSLRLFGGSTTQDISDLEDDSQDMQDDQDQDKTDEEAVGPKRISLLVDIQKDASIYISSSRAAPFLFGPRGVTALVRSPDPERAPDGTIGYINTNLRCIVTIGHPAALSTKTMSDTANDSTDILSVLQRALVSTQPATPFSPKSGIALRTITKLNRFSFCQAASFLPVASPARTLLDLLGVMFDPSLDATLSSLDSMSIGSDASDDADPPLLPKALVDLKSKAHLQKWLATYLAPTATAAANTHLAQGPSSPLHAIRLLVESRQLGAACAMAMRTGYPRLALVLSSAPADPQRAQAHVRDVMQRTGTDPDYKRIVQLVALAPVDPAATADTAGALPEWAHEALTGLSVSQALAHLLAAYPLLKVPEVVRRLAQFEHVLAQAQPASIDEVVMEVVMVATLPEQAGDYVRGLVKATLNKLKQADGDDAHEVTELVGLTVALVGLVAHGVQVHPGDYSKVLVRTAAKLEQVGKWHMAALILQVLALAPGLEEVGGPEGQQQVAAQRNRALLSLIARNVAGGGGGKSADRFETVAAGSGKQAALHLLTKEEQFVVQVLNVPVELVLEAKAMAIATHAASSAYAAGVHKLPIPPLSALGATSNRQVGHDLFPSLGTNAAAAKIHIAHRPVRCKSQAERALEHARVLELVTAANPFAYSSGSLQLAQTAVRHLIHHYVLEDKMQAAVDALAKFEALVDRARRLGMWVASVESVWPAAVSAVVWYREVLAAGEVSRASRGGRSAAGNEVEAAMRRKAEQVVDALSQMAAQRGDEWDDIESTAIFALITKLAAQYGVGHPLRIRVLNLSLDV</sequence>
<proteinExistence type="predicted"/>
<evidence type="ECO:0000313" key="3">
    <source>
        <dbReference type="Proteomes" id="UP000193411"/>
    </source>
</evidence>
<name>A0A1Y2I2K3_9FUNG</name>
<keyword evidence="3" id="KW-1185">Reference proteome</keyword>
<gene>
    <name evidence="2" type="ORF">BCR44DRAFT_1103465</name>
</gene>
<feature type="compositionally biased region" description="Polar residues" evidence="1">
    <location>
        <begin position="67"/>
        <end position="76"/>
    </location>
</feature>
<feature type="region of interest" description="Disordered" evidence="1">
    <location>
        <begin position="106"/>
        <end position="153"/>
    </location>
</feature>
<feature type="region of interest" description="Disordered" evidence="1">
    <location>
        <begin position="60"/>
        <end position="94"/>
    </location>
</feature>
<feature type="compositionally biased region" description="Acidic residues" evidence="1">
    <location>
        <begin position="129"/>
        <end position="151"/>
    </location>
</feature>
<comment type="caution">
    <text evidence="2">The sequence shown here is derived from an EMBL/GenBank/DDBJ whole genome shotgun (WGS) entry which is preliminary data.</text>
</comment>
<reference evidence="2 3" key="1">
    <citation type="submission" date="2016-07" db="EMBL/GenBank/DDBJ databases">
        <title>Pervasive Adenine N6-methylation of Active Genes in Fungi.</title>
        <authorList>
            <consortium name="DOE Joint Genome Institute"/>
            <person name="Mondo S.J."/>
            <person name="Dannebaum R.O."/>
            <person name="Kuo R.C."/>
            <person name="Labutti K."/>
            <person name="Haridas S."/>
            <person name="Kuo A."/>
            <person name="Salamov A."/>
            <person name="Ahrendt S.R."/>
            <person name="Lipzen A."/>
            <person name="Sullivan W."/>
            <person name="Andreopoulos W.B."/>
            <person name="Clum A."/>
            <person name="Lindquist E."/>
            <person name="Daum C."/>
            <person name="Ramamoorthy G.K."/>
            <person name="Gryganskyi A."/>
            <person name="Culley D."/>
            <person name="Magnuson J.K."/>
            <person name="James T.Y."/>
            <person name="O'Malley M.A."/>
            <person name="Stajich J.E."/>
            <person name="Spatafora J.W."/>
            <person name="Visel A."/>
            <person name="Grigoriev I.V."/>
        </authorList>
    </citation>
    <scope>NUCLEOTIDE SEQUENCE [LARGE SCALE GENOMIC DNA]</scope>
    <source>
        <strain evidence="2 3">PL171</strain>
    </source>
</reference>